<sequence length="90" mass="9710">MRTSIERTIGTYSGVKRTGQTFNQSSGIAVVTGLVWADRPPGVRYNGHTVLVDLFGRTGNTGVLPHDENQWMVGESQEGEVGADFMPASI</sequence>
<protein>
    <submittedName>
        <fullName evidence="1">Uncharacterized protein</fullName>
    </submittedName>
</protein>
<dbReference type="EMBL" id="JACSEA010000010">
    <property type="protein sequence ID" value="KAF7391094.1"/>
    <property type="molecule type" value="Genomic_DNA"/>
</dbReference>
<reference evidence="1" key="1">
    <citation type="journal article" date="2020" name="G3 (Bethesda)">
        <title>High-Quality Assemblies for Three Invasive Social Wasps from the &lt;i&gt;Vespula&lt;/i&gt; Genus.</title>
        <authorList>
            <person name="Harrop T.W.R."/>
            <person name="Guhlin J."/>
            <person name="McLaughlin G.M."/>
            <person name="Permina E."/>
            <person name="Stockwell P."/>
            <person name="Gilligan J."/>
            <person name="Le Lec M.F."/>
            <person name="Gruber M.A.M."/>
            <person name="Quinn O."/>
            <person name="Lovegrove M."/>
            <person name="Duncan E.J."/>
            <person name="Remnant E.J."/>
            <person name="Van Eeckhoven J."/>
            <person name="Graham B."/>
            <person name="Knapp R.A."/>
            <person name="Langford K.W."/>
            <person name="Kronenberg Z."/>
            <person name="Press M.O."/>
            <person name="Eacker S.M."/>
            <person name="Wilson-Rankin E.E."/>
            <person name="Purcell J."/>
            <person name="Lester P.J."/>
            <person name="Dearden P.K."/>
        </authorList>
    </citation>
    <scope>NUCLEOTIDE SEQUENCE</scope>
    <source>
        <strain evidence="1">Marl-1</strain>
    </source>
</reference>
<keyword evidence="2" id="KW-1185">Reference proteome</keyword>
<dbReference type="AlphaFoldDB" id="A0A834JQL4"/>
<organism evidence="1 2">
    <name type="scientific">Vespula vulgaris</name>
    <name type="common">Yellow jacket</name>
    <name type="synonym">Wasp</name>
    <dbReference type="NCBI Taxonomy" id="7454"/>
    <lineage>
        <taxon>Eukaryota</taxon>
        <taxon>Metazoa</taxon>
        <taxon>Ecdysozoa</taxon>
        <taxon>Arthropoda</taxon>
        <taxon>Hexapoda</taxon>
        <taxon>Insecta</taxon>
        <taxon>Pterygota</taxon>
        <taxon>Neoptera</taxon>
        <taxon>Endopterygota</taxon>
        <taxon>Hymenoptera</taxon>
        <taxon>Apocrita</taxon>
        <taxon>Aculeata</taxon>
        <taxon>Vespoidea</taxon>
        <taxon>Vespidae</taxon>
        <taxon>Vespinae</taxon>
        <taxon>Vespula</taxon>
    </lineage>
</organism>
<name>A0A834JQL4_VESVU</name>
<dbReference type="Proteomes" id="UP000614350">
    <property type="component" value="Unassembled WGS sequence"/>
</dbReference>
<evidence type="ECO:0000313" key="1">
    <source>
        <dbReference type="EMBL" id="KAF7391094.1"/>
    </source>
</evidence>
<proteinExistence type="predicted"/>
<gene>
    <name evidence="1" type="ORF">HZH66_009574</name>
</gene>
<accession>A0A834JQL4</accession>
<evidence type="ECO:0000313" key="2">
    <source>
        <dbReference type="Proteomes" id="UP000614350"/>
    </source>
</evidence>
<comment type="caution">
    <text evidence="1">The sequence shown here is derived from an EMBL/GenBank/DDBJ whole genome shotgun (WGS) entry which is preliminary data.</text>
</comment>